<evidence type="ECO:0000313" key="1">
    <source>
        <dbReference type="EMBL" id="KKQ89725.1"/>
    </source>
</evidence>
<protein>
    <recommendedName>
        <fullName evidence="3">Peptidase A2 domain-containing protein</fullName>
    </recommendedName>
</protein>
<reference evidence="1 2" key="1">
    <citation type="journal article" date="2015" name="Nature">
        <title>rRNA introns, odd ribosomes, and small enigmatic genomes across a large radiation of phyla.</title>
        <authorList>
            <person name="Brown C.T."/>
            <person name="Hug L.A."/>
            <person name="Thomas B.C."/>
            <person name="Sharon I."/>
            <person name="Castelle C.J."/>
            <person name="Singh A."/>
            <person name="Wilkins M.J."/>
            <person name="Williams K.H."/>
            <person name="Banfield J.F."/>
        </authorList>
    </citation>
    <scope>NUCLEOTIDE SEQUENCE [LARGE SCALE GENOMIC DNA]</scope>
</reference>
<dbReference type="Proteomes" id="UP000034893">
    <property type="component" value="Unassembled WGS sequence"/>
</dbReference>
<name>A0A0G0LP32_9BACT</name>
<organism evidence="1 2">
    <name type="scientific">Candidatus Curtissbacteria bacterium GW2011_GWC2_38_9</name>
    <dbReference type="NCBI Taxonomy" id="1618414"/>
    <lineage>
        <taxon>Bacteria</taxon>
        <taxon>Candidatus Curtissiibacteriota</taxon>
    </lineage>
</organism>
<accession>A0A0G0LP32</accession>
<proteinExistence type="predicted"/>
<dbReference type="EMBL" id="LBVP01000009">
    <property type="protein sequence ID" value="KKQ89725.1"/>
    <property type="molecule type" value="Genomic_DNA"/>
</dbReference>
<sequence>MSVYNHFLLQNTPQGNTINPGVLFEAGPIINIEISIPKALADVYSQTGQTIPQPKIGIALIDTGAKKSCVHDSIMQDLGVSTIGQVMSGTANGQRPCKLFPAFFNFPGTGISVDFTSVVEVNLSGQIINGEQIIALVGRDLLANTIFVYNGRVGLYTLAI</sequence>
<evidence type="ECO:0008006" key="3">
    <source>
        <dbReference type="Google" id="ProtNLM"/>
    </source>
</evidence>
<evidence type="ECO:0000313" key="2">
    <source>
        <dbReference type="Proteomes" id="UP000034893"/>
    </source>
</evidence>
<dbReference type="AlphaFoldDB" id="A0A0G0LP32"/>
<comment type="caution">
    <text evidence="1">The sequence shown here is derived from an EMBL/GenBank/DDBJ whole genome shotgun (WGS) entry which is preliminary data.</text>
</comment>
<gene>
    <name evidence="1" type="ORF">UT12_C0009G0034</name>
</gene>